<dbReference type="AlphaFoldDB" id="A0A8J7H7E8"/>
<dbReference type="Proteomes" id="UP000623269">
    <property type="component" value="Unassembled WGS sequence"/>
</dbReference>
<name>A0A8J7H7E8_9FIRM</name>
<gene>
    <name evidence="1" type="ORF">I5677_09535</name>
</gene>
<keyword evidence="2" id="KW-1185">Reference proteome</keyword>
<sequence length="59" mass="6449">MFPLANNVFLSAEHVFSGSKVIVSSVKDISLAIEEIEELEIQSRSFGSIVNVIKAGNFH</sequence>
<protein>
    <submittedName>
        <fullName evidence="1">Uncharacterized protein</fullName>
    </submittedName>
</protein>
<evidence type="ECO:0000313" key="2">
    <source>
        <dbReference type="Proteomes" id="UP000623269"/>
    </source>
</evidence>
<evidence type="ECO:0000313" key="1">
    <source>
        <dbReference type="EMBL" id="MBH1941131.1"/>
    </source>
</evidence>
<accession>A0A8J7H7E8</accession>
<reference evidence="1" key="1">
    <citation type="submission" date="2020-12" db="EMBL/GenBank/DDBJ databases">
        <title>M. sibirica DSM 26468T genome.</title>
        <authorList>
            <person name="Thieme N."/>
            <person name="Rettenmaier R."/>
            <person name="Zverlov V."/>
            <person name="Liebl W."/>
        </authorList>
    </citation>
    <scope>NUCLEOTIDE SEQUENCE</scope>
    <source>
        <strain evidence="1">DSM 26468</strain>
    </source>
</reference>
<organism evidence="1 2">
    <name type="scientific">Mobilitalea sibirica</name>
    <dbReference type="NCBI Taxonomy" id="1462919"/>
    <lineage>
        <taxon>Bacteria</taxon>
        <taxon>Bacillati</taxon>
        <taxon>Bacillota</taxon>
        <taxon>Clostridia</taxon>
        <taxon>Lachnospirales</taxon>
        <taxon>Lachnospiraceae</taxon>
        <taxon>Mobilitalea</taxon>
    </lineage>
</organism>
<comment type="caution">
    <text evidence="1">The sequence shown here is derived from an EMBL/GenBank/DDBJ whole genome shotgun (WGS) entry which is preliminary data.</text>
</comment>
<dbReference type="RefSeq" id="WP_197661357.1">
    <property type="nucleotide sequence ID" value="NZ_JAEAGR010000009.1"/>
</dbReference>
<proteinExistence type="predicted"/>
<dbReference type="EMBL" id="JAEAGR010000009">
    <property type="protein sequence ID" value="MBH1941131.1"/>
    <property type="molecule type" value="Genomic_DNA"/>
</dbReference>